<dbReference type="Pfam" id="PF07690">
    <property type="entry name" value="MFS_1"/>
    <property type="match status" value="1"/>
</dbReference>
<comment type="subcellular location">
    <subcellularLocation>
        <location evidence="1">Membrane</location>
        <topology evidence="1">Multi-pass membrane protein</topology>
    </subcellularLocation>
</comment>
<evidence type="ECO:0000256" key="2">
    <source>
        <dbReference type="ARBA" id="ARBA00022448"/>
    </source>
</evidence>
<feature type="transmembrane region" description="Helical" evidence="6">
    <location>
        <begin position="322"/>
        <end position="343"/>
    </location>
</feature>
<evidence type="ECO:0000256" key="3">
    <source>
        <dbReference type="ARBA" id="ARBA00022692"/>
    </source>
</evidence>
<dbReference type="PROSITE" id="PS50850">
    <property type="entry name" value="MFS"/>
    <property type="match status" value="1"/>
</dbReference>
<feature type="transmembrane region" description="Helical" evidence="6">
    <location>
        <begin position="456"/>
        <end position="477"/>
    </location>
</feature>
<dbReference type="InterPro" id="IPR011701">
    <property type="entry name" value="MFS"/>
</dbReference>
<evidence type="ECO:0000313" key="8">
    <source>
        <dbReference type="EMBL" id="KAK9765352.1"/>
    </source>
</evidence>
<keyword evidence="2" id="KW-0813">Transport</keyword>
<keyword evidence="9" id="KW-1185">Reference proteome</keyword>
<feature type="transmembrane region" description="Helical" evidence="6">
    <location>
        <begin position="279"/>
        <end position="302"/>
    </location>
</feature>
<dbReference type="Gene3D" id="1.20.1720.10">
    <property type="entry name" value="Multidrug resistance protein D"/>
    <property type="match status" value="1"/>
</dbReference>
<keyword evidence="4 6" id="KW-1133">Transmembrane helix</keyword>
<proteinExistence type="predicted"/>
<dbReference type="InterPro" id="IPR036259">
    <property type="entry name" value="MFS_trans_sf"/>
</dbReference>
<evidence type="ECO:0000256" key="6">
    <source>
        <dbReference type="SAM" id="Phobius"/>
    </source>
</evidence>
<dbReference type="Proteomes" id="UP001479436">
    <property type="component" value="Unassembled WGS sequence"/>
</dbReference>
<name>A0ABR2WV14_9FUNG</name>
<dbReference type="InterPro" id="IPR020846">
    <property type="entry name" value="MFS_dom"/>
</dbReference>
<accession>A0ABR2WV14</accession>
<evidence type="ECO:0000256" key="5">
    <source>
        <dbReference type="ARBA" id="ARBA00023136"/>
    </source>
</evidence>
<feature type="transmembrane region" description="Helical" evidence="6">
    <location>
        <begin position="396"/>
        <end position="421"/>
    </location>
</feature>
<evidence type="ECO:0000256" key="4">
    <source>
        <dbReference type="ARBA" id="ARBA00022989"/>
    </source>
</evidence>
<gene>
    <name evidence="8" type="primary">DTR1_2</name>
    <name evidence="8" type="ORF">K7432_006389</name>
</gene>
<feature type="transmembrane region" description="Helical" evidence="6">
    <location>
        <begin position="135"/>
        <end position="155"/>
    </location>
</feature>
<feature type="transmembrane region" description="Helical" evidence="6">
    <location>
        <begin position="364"/>
        <end position="384"/>
    </location>
</feature>
<feature type="transmembrane region" description="Helical" evidence="6">
    <location>
        <begin position="195"/>
        <end position="216"/>
    </location>
</feature>
<feature type="transmembrane region" description="Helical" evidence="6">
    <location>
        <begin position="222"/>
        <end position="244"/>
    </location>
</feature>
<dbReference type="CDD" id="cd17323">
    <property type="entry name" value="MFS_Tpo1_MDR_like"/>
    <property type="match status" value="1"/>
</dbReference>
<feature type="transmembrane region" description="Helical" evidence="6">
    <location>
        <begin position="161"/>
        <end position="183"/>
    </location>
</feature>
<dbReference type="PANTHER" id="PTHR23502:SF51">
    <property type="entry name" value="QUINIDINE RESISTANCE PROTEIN 1-RELATED"/>
    <property type="match status" value="1"/>
</dbReference>
<feature type="transmembrane region" description="Helical" evidence="6">
    <location>
        <begin position="69"/>
        <end position="92"/>
    </location>
</feature>
<evidence type="ECO:0000313" key="9">
    <source>
        <dbReference type="Proteomes" id="UP001479436"/>
    </source>
</evidence>
<comment type="caution">
    <text evidence="8">The sequence shown here is derived from an EMBL/GenBank/DDBJ whole genome shotgun (WGS) entry which is preliminary data.</text>
</comment>
<sequence>MVQVLSTPSEEDSSIVTVVSNYTHDSTEVAGERWRKPEHSYIKEEKDKRLTEDKLSEGIPEFSKRKKTLIVFVVALAGLVGPIATNIFVPSLDIIRKEFDMSESVGNLTVTVFMVFLGIAPLFWGPASDKIGRRVIYLISISIFIVGSIACAFSVNGAMMIGMRGIQAIGASAVLAIGAGTISDIFEPLERGTAFGLYFIGPLLGPVLGPVVGGILGDRFGWRMIFFVLAGFGAFVLVSIILTLPETMPEIRMRNYARKNHLPVPRITKQVSIIQPLLLLRYPSALMVILYACSILASVYSYTTSVPIIFRPSYHLDTTQVGLLFLSSGIGNIFGSIIGGRIADHSLRKLKSKSETRIPPEARFNLVWFGSTLFPLSLLCYGWLINFSVKIEGPLVMMFLIGFSSTYVFSNTSTYIVDIFPGFGASATAANNCLRYLSGAIASGIVSPLLEVMGPGWLFTGLAVLTIAMDGILFIVYRWGHKWRPTLA</sequence>
<protein>
    <submittedName>
        <fullName evidence="8">Dityrosine transporter 1, variant 3</fullName>
    </submittedName>
</protein>
<organism evidence="8 9">
    <name type="scientific">Basidiobolus ranarum</name>
    <dbReference type="NCBI Taxonomy" id="34480"/>
    <lineage>
        <taxon>Eukaryota</taxon>
        <taxon>Fungi</taxon>
        <taxon>Fungi incertae sedis</taxon>
        <taxon>Zoopagomycota</taxon>
        <taxon>Entomophthoromycotina</taxon>
        <taxon>Basidiobolomycetes</taxon>
        <taxon>Basidiobolales</taxon>
        <taxon>Basidiobolaceae</taxon>
        <taxon>Basidiobolus</taxon>
    </lineage>
</organism>
<keyword evidence="3 6" id="KW-0812">Transmembrane</keyword>
<feature type="domain" description="Major facilitator superfamily (MFS) profile" evidence="7">
    <location>
        <begin position="70"/>
        <end position="478"/>
    </location>
</feature>
<feature type="transmembrane region" description="Helical" evidence="6">
    <location>
        <begin position="104"/>
        <end position="123"/>
    </location>
</feature>
<evidence type="ECO:0000256" key="1">
    <source>
        <dbReference type="ARBA" id="ARBA00004141"/>
    </source>
</evidence>
<dbReference type="EMBL" id="JASJQH010000280">
    <property type="protein sequence ID" value="KAK9765352.1"/>
    <property type="molecule type" value="Genomic_DNA"/>
</dbReference>
<dbReference type="SUPFAM" id="SSF103473">
    <property type="entry name" value="MFS general substrate transporter"/>
    <property type="match status" value="1"/>
</dbReference>
<dbReference type="PANTHER" id="PTHR23502">
    <property type="entry name" value="MAJOR FACILITATOR SUPERFAMILY"/>
    <property type="match status" value="1"/>
</dbReference>
<keyword evidence="5 6" id="KW-0472">Membrane</keyword>
<feature type="transmembrane region" description="Helical" evidence="6">
    <location>
        <begin position="433"/>
        <end position="450"/>
    </location>
</feature>
<reference evidence="8 9" key="1">
    <citation type="submission" date="2023-04" db="EMBL/GenBank/DDBJ databases">
        <title>Genome of Basidiobolus ranarum AG-B5.</title>
        <authorList>
            <person name="Stajich J.E."/>
            <person name="Carter-House D."/>
            <person name="Gryganskyi A."/>
        </authorList>
    </citation>
    <scope>NUCLEOTIDE SEQUENCE [LARGE SCALE GENOMIC DNA]</scope>
    <source>
        <strain evidence="8 9">AG-B5</strain>
    </source>
</reference>
<evidence type="ECO:0000259" key="7">
    <source>
        <dbReference type="PROSITE" id="PS50850"/>
    </source>
</evidence>
<dbReference type="PRINTS" id="PR01036">
    <property type="entry name" value="TCRTETB"/>
</dbReference>